<evidence type="ECO:0000313" key="1">
    <source>
        <dbReference type="EMBL" id="CAD7647123.1"/>
    </source>
</evidence>
<gene>
    <name evidence="1" type="ORF">OSB1V03_LOCUS21291</name>
</gene>
<sequence length="279" mass="32475">SPCPSTNSDGNKEVTVNSKLDDIERAEKEEAERKTKLQLYVYVLRCIAYPFNAKQPTDMTRRCNKITPSQLEQIIARFQSFLKGELQIPADEAFQNAIQNYFEAFLNSDRLVLMVQSGACSSHDFREVFRNNIEKRVRSLPEIDGLSKETVVTSWLTKFDSIYRGCDDDVKKLTGTKMQQYQQQQQQNLASELILSKEQLYDMFQNVLNIKKFEHQLLYNALQLDSGDEQAAAIRRELDGRVQKCNEMERNRKIMPKFVLKEMECLFLEEVRSSINQLM</sequence>
<organism evidence="1">
    <name type="scientific">Medioppia subpectinata</name>
    <dbReference type="NCBI Taxonomy" id="1979941"/>
    <lineage>
        <taxon>Eukaryota</taxon>
        <taxon>Metazoa</taxon>
        <taxon>Ecdysozoa</taxon>
        <taxon>Arthropoda</taxon>
        <taxon>Chelicerata</taxon>
        <taxon>Arachnida</taxon>
        <taxon>Acari</taxon>
        <taxon>Acariformes</taxon>
        <taxon>Sarcoptiformes</taxon>
        <taxon>Oribatida</taxon>
        <taxon>Brachypylina</taxon>
        <taxon>Oppioidea</taxon>
        <taxon>Oppiidae</taxon>
        <taxon>Medioppia</taxon>
    </lineage>
</organism>
<dbReference type="GO" id="GO:0016079">
    <property type="term" value="P:synaptic vesicle exocytosis"/>
    <property type="evidence" value="ECO:0007669"/>
    <property type="project" value="InterPro"/>
</dbReference>
<dbReference type="EMBL" id="OC893491">
    <property type="protein sequence ID" value="CAD7647123.1"/>
    <property type="molecule type" value="Genomic_DNA"/>
</dbReference>
<proteinExistence type="predicted"/>
<keyword evidence="2" id="KW-1185">Reference proteome</keyword>
<feature type="non-terminal residue" evidence="1">
    <location>
        <position position="1"/>
    </location>
</feature>
<accession>A0A7R9LV87</accession>
<dbReference type="GO" id="GO:1990504">
    <property type="term" value="P:dense core granule exocytosis"/>
    <property type="evidence" value="ECO:0007669"/>
    <property type="project" value="InterPro"/>
</dbReference>
<dbReference type="AlphaFoldDB" id="A0A7R9LV87"/>
<dbReference type="Proteomes" id="UP000759131">
    <property type="component" value="Unassembled WGS sequence"/>
</dbReference>
<dbReference type="InterPro" id="IPR033227">
    <property type="entry name" value="CAPS"/>
</dbReference>
<dbReference type="PANTHER" id="PTHR12166:SF8">
    <property type="entry name" value="CALCIUM-DEPENDENT SECRETION ACTIVATOR"/>
    <property type="match status" value="1"/>
</dbReference>
<dbReference type="PANTHER" id="PTHR12166">
    <property type="entry name" value="CALCIUM-DEPENDENT SECRETION ACTIVATOR"/>
    <property type="match status" value="1"/>
</dbReference>
<dbReference type="GO" id="GO:0098793">
    <property type="term" value="C:presynapse"/>
    <property type="evidence" value="ECO:0007669"/>
    <property type="project" value="GOC"/>
</dbReference>
<evidence type="ECO:0000313" key="2">
    <source>
        <dbReference type="Proteomes" id="UP000759131"/>
    </source>
</evidence>
<name>A0A7R9LV87_9ACAR</name>
<dbReference type="OrthoDB" id="10063282at2759"/>
<reference evidence="1" key="1">
    <citation type="submission" date="2020-11" db="EMBL/GenBank/DDBJ databases">
        <authorList>
            <person name="Tran Van P."/>
        </authorList>
    </citation>
    <scope>NUCLEOTIDE SEQUENCE</scope>
</reference>
<dbReference type="EMBL" id="CAJPIZ010038916">
    <property type="protein sequence ID" value="CAG2121345.1"/>
    <property type="molecule type" value="Genomic_DNA"/>
</dbReference>
<protein>
    <submittedName>
        <fullName evidence="1">Uncharacterized protein</fullName>
    </submittedName>
</protein>
<feature type="non-terminal residue" evidence="1">
    <location>
        <position position="279"/>
    </location>
</feature>